<proteinExistence type="predicted"/>
<sequence>MLDCNCNDAIVCEAKVLNIANTMITKFTATILSIKILVKETYETSIWEQYSEIQESKKNNHILKVSNQLYQDAKTLYDEASKHGLIYVESLNKGDCQGISPVHIEVSGIFVIGCHFAVGSGISIMKLLMELTDSEFIEPICYSNMIYLNKTLGTIEDCIFSGRNGTYQDFNLLNVFEQVSEEGKDICPNNAQYYSSR</sequence>
<evidence type="ECO:0000313" key="2">
    <source>
        <dbReference type="Proteomes" id="UP000324800"/>
    </source>
</evidence>
<dbReference type="AlphaFoldDB" id="A0A5J4TXW2"/>
<name>A0A5J4TXW2_9EUKA</name>
<protein>
    <submittedName>
        <fullName evidence="1">Uncharacterized protein</fullName>
    </submittedName>
</protein>
<reference evidence="1 2" key="1">
    <citation type="submission" date="2019-03" db="EMBL/GenBank/DDBJ databases">
        <title>Single cell metagenomics reveals metabolic interactions within the superorganism composed of flagellate Streblomastix strix and complex community of Bacteroidetes bacteria on its surface.</title>
        <authorList>
            <person name="Treitli S.C."/>
            <person name="Kolisko M."/>
            <person name="Husnik F."/>
            <person name="Keeling P."/>
            <person name="Hampl V."/>
        </authorList>
    </citation>
    <scope>NUCLEOTIDE SEQUENCE [LARGE SCALE GENOMIC DNA]</scope>
    <source>
        <strain evidence="1">ST1C</strain>
    </source>
</reference>
<accession>A0A5J4TXW2</accession>
<dbReference type="Proteomes" id="UP000324800">
    <property type="component" value="Unassembled WGS sequence"/>
</dbReference>
<organism evidence="1 2">
    <name type="scientific">Streblomastix strix</name>
    <dbReference type="NCBI Taxonomy" id="222440"/>
    <lineage>
        <taxon>Eukaryota</taxon>
        <taxon>Metamonada</taxon>
        <taxon>Preaxostyla</taxon>
        <taxon>Oxymonadida</taxon>
        <taxon>Streblomastigidae</taxon>
        <taxon>Streblomastix</taxon>
    </lineage>
</organism>
<comment type="caution">
    <text evidence="1">The sequence shown here is derived from an EMBL/GenBank/DDBJ whole genome shotgun (WGS) entry which is preliminary data.</text>
</comment>
<gene>
    <name evidence="1" type="ORF">EZS28_042002</name>
</gene>
<evidence type="ECO:0000313" key="1">
    <source>
        <dbReference type="EMBL" id="KAA6362471.1"/>
    </source>
</evidence>
<dbReference type="EMBL" id="SNRW01024162">
    <property type="protein sequence ID" value="KAA6362471.1"/>
    <property type="molecule type" value="Genomic_DNA"/>
</dbReference>